<evidence type="ECO:0000313" key="1">
    <source>
        <dbReference type="EMBL" id="RKO82812.1"/>
    </source>
</evidence>
<gene>
    <name evidence="1" type="ORF">BDK51DRAFT_29517</name>
</gene>
<protein>
    <submittedName>
        <fullName evidence="1">Uncharacterized protein</fullName>
    </submittedName>
</protein>
<dbReference type="Proteomes" id="UP000269721">
    <property type="component" value="Unassembled WGS sequence"/>
</dbReference>
<organism evidence="1 2">
    <name type="scientific">Blyttiomyces helicus</name>
    <dbReference type="NCBI Taxonomy" id="388810"/>
    <lineage>
        <taxon>Eukaryota</taxon>
        <taxon>Fungi</taxon>
        <taxon>Fungi incertae sedis</taxon>
        <taxon>Chytridiomycota</taxon>
        <taxon>Chytridiomycota incertae sedis</taxon>
        <taxon>Chytridiomycetes</taxon>
        <taxon>Chytridiomycetes incertae sedis</taxon>
        <taxon>Blyttiomyces</taxon>
    </lineage>
</organism>
<dbReference type="EMBL" id="ML002058">
    <property type="protein sequence ID" value="RKO82812.1"/>
    <property type="molecule type" value="Genomic_DNA"/>
</dbReference>
<dbReference type="InterPro" id="IPR021827">
    <property type="entry name" value="Nup186/Nup192/Nup205"/>
</dbReference>
<proteinExistence type="predicted"/>
<accession>A0A4P9VUN6</accession>
<reference evidence="2" key="1">
    <citation type="journal article" date="2018" name="Nat. Microbiol.">
        <title>Leveraging single-cell genomics to expand the fungal tree of life.</title>
        <authorList>
            <person name="Ahrendt S.R."/>
            <person name="Quandt C.A."/>
            <person name="Ciobanu D."/>
            <person name="Clum A."/>
            <person name="Salamov A."/>
            <person name="Andreopoulos B."/>
            <person name="Cheng J.F."/>
            <person name="Woyke T."/>
            <person name="Pelin A."/>
            <person name="Henrissat B."/>
            <person name="Reynolds N.K."/>
            <person name="Benny G.L."/>
            <person name="Smith M.E."/>
            <person name="James T.Y."/>
            <person name="Grigoriev I.V."/>
        </authorList>
    </citation>
    <scope>NUCLEOTIDE SEQUENCE [LARGE SCALE GENOMIC DNA]</scope>
</reference>
<feature type="non-terminal residue" evidence="1">
    <location>
        <position position="378"/>
    </location>
</feature>
<sequence>MVNPLYAPQEYRPKRFKNLFELLDAAVASDSPATLKRLHTSLARSKRSFAVLLDDERKQQGGLGAHDGKARADLEKGIGYVTVNGQQTRVNKPFCSIALILSDFLNISEEFALTLLLVSVNAILSRIDATLGDPAPVTHAQLESVQADENIIKKHAEKLSEQRKSLGAILVLLATQERLSSDETIAVLKNLRTADPSDAATVLLLCSFLANLDVKDPDIDRTRFVFTKQSCETMLSIIKEPWQAPLTVRAVVLLHLIHFLKRGQFHLRDSDDFKDPRATAETLARHWRSISGRDVYQYIMDFVIPFRKRVGATDVGAAAVVAAVGARELRLGGVAEGGNGNGQSPVVPASALPKDLHRRIIELVETFVDSLVISMRTN</sequence>
<dbReference type="AlphaFoldDB" id="A0A4P9VUN6"/>
<name>A0A4P9VUN6_9FUNG</name>
<dbReference type="OrthoDB" id="2019644at2759"/>
<dbReference type="GO" id="GO:0005643">
    <property type="term" value="C:nuclear pore"/>
    <property type="evidence" value="ECO:0007669"/>
    <property type="project" value="InterPro"/>
</dbReference>
<keyword evidence="2" id="KW-1185">Reference proteome</keyword>
<dbReference type="Pfam" id="PF11894">
    <property type="entry name" value="Nup192"/>
    <property type="match status" value="1"/>
</dbReference>
<evidence type="ECO:0000313" key="2">
    <source>
        <dbReference type="Proteomes" id="UP000269721"/>
    </source>
</evidence>